<dbReference type="Proteomes" id="UP000887580">
    <property type="component" value="Unplaced"/>
</dbReference>
<accession>A0AC35GFE1</accession>
<proteinExistence type="predicted"/>
<protein>
    <submittedName>
        <fullName evidence="2">Uncharacterized protein</fullName>
    </submittedName>
</protein>
<name>A0AC35GFE1_9BILA</name>
<evidence type="ECO:0000313" key="2">
    <source>
        <dbReference type="WBParaSite" id="PS1159_v2.g4709.t1"/>
    </source>
</evidence>
<sequence length="173" mass="19599">MTADNEIRRVFLYLARATFGTGLLIKVFVSWTSQPAIHQTGEDYIIAIISEALAGFAMSYLIDRIVAKYVLSCHRMMDYYGFENLVYSLKPNLARRINSIVAFFPLLCGIFLSILFVSELSKESKPLLTEICGALYDLFLFIISIKGASLYFIDRKGKKSNQVLTSCLSSRFF</sequence>
<dbReference type="WBParaSite" id="PS1159_v2.g4709.t1">
    <property type="protein sequence ID" value="PS1159_v2.g4709.t1"/>
    <property type="gene ID" value="PS1159_v2.g4709"/>
</dbReference>
<evidence type="ECO:0000313" key="1">
    <source>
        <dbReference type="Proteomes" id="UP000887580"/>
    </source>
</evidence>
<organism evidence="1 2">
    <name type="scientific">Panagrolaimus sp. PS1159</name>
    <dbReference type="NCBI Taxonomy" id="55785"/>
    <lineage>
        <taxon>Eukaryota</taxon>
        <taxon>Metazoa</taxon>
        <taxon>Ecdysozoa</taxon>
        <taxon>Nematoda</taxon>
        <taxon>Chromadorea</taxon>
        <taxon>Rhabditida</taxon>
        <taxon>Tylenchina</taxon>
        <taxon>Panagrolaimomorpha</taxon>
        <taxon>Panagrolaimoidea</taxon>
        <taxon>Panagrolaimidae</taxon>
        <taxon>Panagrolaimus</taxon>
    </lineage>
</organism>
<reference evidence="2" key="1">
    <citation type="submission" date="2022-11" db="UniProtKB">
        <authorList>
            <consortium name="WormBaseParasite"/>
        </authorList>
    </citation>
    <scope>IDENTIFICATION</scope>
</reference>